<reference evidence="5" key="1">
    <citation type="submission" date="2021-01" db="EMBL/GenBank/DDBJ databases">
        <authorList>
            <person name="Corre E."/>
            <person name="Pelletier E."/>
            <person name="Niang G."/>
            <person name="Scheremetjew M."/>
            <person name="Finn R."/>
            <person name="Kale V."/>
            <person name="Holt S."/>
            <person name="Cochrane G."/>
            <person name="Meng A."/>
            <person name="Brown T."/>
            <person name="Cohen L."/>
        </authorList>
    </citation>
    <scope>NUCLEOTIDE SEQUENCE</scope>
    <source>
        <strain evidence="5">UTEX LB 985</strain>
    </source>
</reference>
<accession>A0A7S2FPT0</accession>
<dbReference type="InterPro" id="IPR036291">
    <property type="entry name" value="NAD(P)-bd_dom_sf"/>
</dbReference>
<keyword evidence="2" id="KW-0547">Nucleotide-binding</keyword>
<gene>
    <name evidence="5" type="ORF">CBRE1094_LOCUS3453</name>
</gene>
<dbReference type="InterPro" id="IPR027417">
    <property type="entry name" value="P-loop_NTPase"/>
</dbReference>
<dbReference type="Pfam" id="PF05186">
    <property type="entry name" value="Dpy-30"/>
    <property type="match status" value="1"/>
</dbReference>
<dbReference type="EMBL" id="HBGU01006306">
    <property type="protein sequence ID" value="CAD9404245.1"/>
    <property type="molecule type" value="Transcribed_RNA"/>
</dbReference>
<dbReference type="GO" id="GO:0006139">
    <property type="term" value="P:nucleobase-containing compound metabolic process"/>
    <property type="evidence" value="ECO:0007669"/>
    <property type="project" value="InterPro"/>
</dbReference>
<evidence type="ECO:0000256" key="4">
    <source>
        <dbReference type="SAM" id="MobiDB-lite"/>
    </source>
</evidence>
<feature type="region of interest" description="Disordered" evidence="4">
    <location>
        <begin position="347"/>
        <end position="366"/>
    </location>
</feature>
<keyword evidence="1" id="KW-0808">Transferase</keyword>
<dbReference type="AlphaFoldDB" id="A0A7S2FPT0"/>
<organism evidence="5">
    <name type="scientific">Haptolina brevifila</name>
    <dbReference type="NCBI Taxonomy" id="156173"/>
    <lineage>
        <taxon>Eukaryota</taxon>
        <taxon>Haptista</taxon>
        <taxon>Haptophyta</taxon>
        <taxon>Prymnesiophyceae</taxon>
        <taxon>Prymnesiales</taxon>
        <taxon>Prymnesiaceae</taxon>
        <taxon>Haptolina</taxon>
    </lineage>
</organism>
<dbReference type="GO" id="GO:0005524">
    <property type="term" value="F:ATP binding"/>
    <property type="evidence" value="ECO:0007669"/>
    <property type="project" value="InterPro"/>
</dbReference>
<sequence length="577" mass="62740">MEAAESMLTAIAAAGPLESEKVLVGISSVLTWARTSPDADEPEKPITEADYKKRRPHSSYKELLALEKLVTKSKREGLRAHVVAAGLLYGAEEDIFHDLFKAAWSNKPLPLLTLNDGSNVLPTIHINDLCSITAKLLEVDSLPYLLAVDSPADEEKPQTFAAIVQALSTELGTGTVLPAPARPEVLLMPDYEFFQVGTAIGDTPGLKLQAAAINELGFEWHAEGGLLACMPTVVQEYRESRGLQPLRLIVHGNDEVAKTELTEALAQEYKLPCLHVSKVLDAATLKEDELGAELAAARAAGPVSDELTAKVLGAALSTVECRNQGYILQGFPENCAQAALLFGSKVEAEGEEAPPEEAEEGAEASTSLASAPEFVIVLEADEAVIKEKLFSQDEPSMTEEQLTEMLAAYTTNNSEDSPTSVLALPALAQVEPLGPIEVRADTAVSSILSKARVYLGQPRNYGPSDEEIAAKKALEEAEAKRKADEETAAEAAREAAELEERKRREEHESRRAAEVQQQEHELLEVRSIPLRNYLMQNVIPTLTEGLIEVCKLKPEDPVDYLAEYLFKNNPVEDEQFD</sequence>
<dbReference type="PANTHER" id="PTHR23359">
    <property type="entry name" value="NUCLEOTIDE KINASE"/>
    <property type="match status" value="1"/>
</dbReference>
<feature type="compositionally biased region" description="Acidic residues" evidence="4">
    <location>
        <begin position="349"/>
        <end position="362"/>
    </location>
</feature>
<dbReference type="Gene3D" id="1.20.890.10">
    <property type="entry name" value="cAMP-dependent protein kinase regulatory subunit, dimerization-anchoring domain"/>
    <property type="match status" value="1"/>
</dbReference>
<keyword evidence="3" id="KW-0418">Kinase</keyword>
<dbReference type="Gene3D" id="3.40.50.300">
    <property type="entry name" value="P-loop containing nucleotide triphosphate hydrolases"/>
    <property type="match status" value="1"/>
</dbReference>
<evidence type="ECO:0000313" key="5">
    <source>
        <dbReference type="EMBL" id="CAD9404245.1"/>
    </source>
</evidence>
<evidence type="ECO:0000256" key="3">
    <source>
        <dbReference type="ARBA" id="ARBA00022777"/>
    </source>
</evidence>
<feature type="region of interest" description="Disordered" evidence="4">
    <location>
        <begin position="493"/>
        <end position="515"/>
    </location>
</feature>
<dbReference type="CDD" id="cd22967">
    <property type="entry name" value="DD_AK7"/>
    <property type="match status" value="1"/>
</dbReference>
<dbReference type="InterPro" id="IPR000850">
    <property type="entry name" value="Adenylat/UMP-CMP_kin"/>
</dbReference>
<dbReference type="Gene3D" id="3.40.50.720">
    <property type="entry name" value="NAD(P)-binding Rossmann-like Domain"/>
    <property type="match status" value="1"/>
</dbReference>
<dbReference type="InterPro" id="IPR007858">
    <property type="entry name" value="Dpy-30_motif"/>
</dbReference>
<proteinExistence type="predicted"/>
<dbReference type="InterPro" id="IPR047499">
    <property type="entry name" value="DD_AK7"/>
</dbReference>
<name>A0A7S2FPT0_9EUKA</name>
<protein>
    <recommendedName>
        <fullName evidence="6">Adenylate kinase 7</fullName>
    </recommendedName>
</protein>
<evidence type="ECO:0000256" key="2">
    <source>
        <dbReference type="ARBA" id="ARBA00022741"/>
    </source>
</evidence>
<dbReference type="SUPFAM" id="SSF52540">
    <property type="entry name" value="P-loop containing nucleoside triphosphate hydrolases"/>
    <property type="match status" value="1"/>
</dbReference>
<dbReference type="SUPFAM" id="SSF51735">
    <property type="entry name" value="NAD(P)-binding Rossmann-fold domains"/>
    <property type="match status" value="1"/>
</dbReference>
<evidence type="ECO:0008006" key="6">
    <source>
        <dbReference type="Google" id="ProtNLM"/>
    </source>
</evidence>
<evidence type="ECO:0000256" key="1">
    <source>
        <dbReference type="ARBA" id="ARBA00022679"/>
    </source>
</evidence>
<dbReference type="GO" id="GO:0019205">
    <property type="term" value="F:nucleobase-containing compound kinase activity"/>
    <property type="evidence" value="ECO:0007669"/>
    <property type="project" value="InterPro"/>
</dbReference>